<feature type="domain" description="DUF4350" evidence="1">
    <location>
        <begin position="27"/>
        <end position="209"/>
    </location>
</feature>
<protein>
    <submittedName>
        <fullName evidence="2">DUF4350 domain-containing protein</fullName>
    </submittedName>
</protein>
<name>A0ABX0YBQ4_9PSED</name>
<dbReference type="EMBL" id="JAAVJI010000002">
    <property type="protein sequence ID" value="NJP00317.1"/>
    <property type="molecule type" value="Genomic_DNA"/>
</dbReference>
<sequence length="355" mass="39057">MNRRSVVLLMVAVLLALGAWATRPVDDPWWAAAQFLREQGLPVVRSQDLQPLAHRPANTLSLVLLGEREHMSLAQAQTLLAWVYAGGRLVVTVKGFWTPSGGGDPLLDPLSIRLLDAYASAGGQVMAARSTLTELYLEDGQAPLRLGFAPGRHLEDADDLAQSWANSPQGTHMLQLPLGTGTLTVVSDTALWRNPAIGQFDNAWLLWYLNQGRQVVLQYRSEAPGLGQWLVSHPSTLACALSLLILLAWATLVRQPGLLAPRPGKPKAPLPIHYRHASREQLLQGLREDIRQVARLRYPAFGHLTVAAQWQWLATLASTSTAQIAHAMHPHPDKRLSAAVFRRQVVQLQAIRNVL</sequence>
<organism evidence="2 3">
    <name type="scientific">Pseudomonas quercus</name>
    <dbReference type="NCBI Taxonomy" id="2722792"/>
    <lineage>
        <taxon>Bacteria</taxon>
        <taxon>Pseudomonadati</taxon>
        <taxon>Pseudomonadota</taxon>
        <taxon>Gammaproteobacteria</taxon>
        <taxon>Pseudomonadales</taxon>
        <taxon>Pseudomonadaceae</taxon>
        <taxon>Pseudomonas</taxon>
    </lineage>
</organism>
<keyword evidence="3" id="KW-1185">Reference proteome</keyword>
<reference evidence="2 3" key="1">
    <citation type="submission" date="2020-03" db="EMBL/GenBank/DDBJ databases">
        <authorList>
            <person name="Wang L."/>
            <person name="He N."/>
            <person name="Li Y."/>
            <person name="Fang Y."/>
            <person name="Zhang F."/>
        </authorList>
    </citation>
    <scope>NUCLEOTIDE SEQUENCE [LARGE SCALE GENOMIC DNA]</scope>
    <source>
        <strain evidence="3">hsmgli-8</strain>
    </source>
</reference>
<accession>A0ABX0YBQ4</accession>
<evidence type="ECO:0000259" key="1">
    <source>
        <dbReference type="Pfam" id="PF14258"/>
    </source>
</evidence>
<dbReference type="Pfam" id="PF14258">
    <property type="entry name" value="DUF4350"/>
    <property type="match status" value="1"/>
</dbReference>
<proteinExistence type="predicted"/>
<dbReference type="InterPro" id="IPR025646">
    <property type="entry name" value="DUF4350"/>
</dbReference>
<gene>
    <name evidence="2" type="ORF">HBH25_05520</name>
</gene>
<dbReference type="Proteomes" id="UP000746535">
    <property type="component" value="Unassembled WGS sequence"/>
</dbReference>
<comment type="caution">
    <text evidence="2">The sequence shown here is derived from an EMBL/GenBank/DDBJ whole genome shotgun (WGS) entry which is preliminary data.</text>
</comment>
<evidence type="ECO:0000313" key="2">
    <source>
        <dbReference type="EMBL" id="NJP00317.1"/>
    </source>
</evidence>
<dbReference type="RefSeq" id="WP_168082318.1">
    <property type="nucleotide sequence ID" value="NZ_JAAVJI010000002.1"/>
</dbReference>
<evidence type="ECO:0000313" key="3">
    <source>
        <dbReference type="Proteomes" id="UP000746535"/>
    </source>
</evidence>